<name>A0A0D7AK05_9AGAR</name>
<dbReference type="OrthoDB" id="4349954at2759"/>
<dbReference type="Proteomes" id="UP000054144">
    <property type="component" value="Unassembled WGS sequence"/>
</dbReference>
<evidence type="ECO:0000313" key="2">
    <source>
        <dbReference type="Proteomes" id="UP000054144"/>
    </source>
</evidence>
<gene>
    <name evidence="1" type="ORF">FISHEDRAFT_71704</name>
</gene>
<dbReference type="AlphaFoldDB" id="A0A0D7AK05"/>
<dbReference type="GO" id="GO:0005730">
    <property type="term" value="C:nucleolus"/>
    <property type="evidence" value="ECO:0007669"/>
    <property type="project" value="TreeGrafter"/>
</dbReference>
<accession>A0A0D7AK05</accession>
<sequence>MPVSVAVDIDNGSASTCIAMSASVSDPFLLASYRHKPSKRPGKERQTCSVLASHSIGGAADGYLTVAVQGDGVHVLDISAVRSVVSQSLGPSSSFSCRPVTHCVGSTYTTYAVPASSSDLDSIHAEKSIWKWTQDISGSNVGRLPKKSLLLSHDIKELHAHGNFVLAVSPFGQVTAVDSELNIVHTSDSPHPIRQLIQSFAFPSSTCDFAPTSSGTAVALLESLAESVILRVVGFTTEQGFSSLGEYPLPHQANGCLAFSCSSTGYMSCFLSDGSWHGLRLVCTPGAAEPSFTLSKQPPFRLKSLSFLPGQVSTLALGASHVLLAAPTELGHQIALHIWDMQYSVLLASHILPVPSSLETEEGSLKLSLCGTNSIPQRHAFLVLSSSTRSSILAVPLACPEVSTIASAMGRADAGRPWVDIDDVVSDATATVSLSSSETELVDEMRSFVQEGNTQAADELFGNWDSRVEASAFHHNLVVAFLKVALEPAMPLPETTRRLLKRGVVSNEMLSAELGVFGILRAKNDWAKVALEPSNRSDRAFNVIDVPETELIDALCQVVVYNRPTSGAQVDGAPYVSPLPLFLTLCVSYPTTPAQLRLALRRRLTSAEDVVVILSVLESWIAQYGGTRGAGLVPSKRHRKKKHEHKKKHEQPDLLSIVTFLQALLDATYFTILLPHVPAHRVLRRIAQLIEPEVAFIDEVEQLRGPLELFVRAAQEDANKKGATGSADMDRQRQQRQSAKIAHDMGVGMYRLEQLIF</sequence>
<dbReference type="GO" id="GO:0003723">
    <property type="term" value="F:RNA binding"/>
    <property type="evidence" value="ECO:0007669"/>
    <property type="project" value="TreeGrafter"/>
</dbReference>
<evidence type="ECO:0000313" key="1">
    <source>
        <dbReference type="EMBL" id="KIY50665.1"/>
    </source>
</evidence>
<keyword evidence="2" id="KW-1185">Reference proteome</keyword>
<dbReference type="GO" id="GO:0030490">
    <property type="term" value="P:maturation of SSU-rRNA"/>
    <property type="evidence" value="ECO:0007669"/>
    <property type="project" value="InterPro"/>
</dbReference>
<protein>
    <submittedName>
        <fullName evidence="1">Uncharacterized protein</fullName>
    </submittedName>
</protein>
<proteinExistence type="predicted"/>
<organism evidence="1 2">
    <name type="scientific">Fistulina hepatica ATCC 64428</name>
    <dbReference type="NCBI Taxonomy" id="1128425"/>
    <lineage>
        <taxon>Eukaryota</taxon>
        <taxon>Fungi</taxon>
        <taxon>Dikarya</taxon>
        <taxon>Basidiomycota</taxon>
        <taxon>Agaricomycotina</taxon>
        <taxon>Agaricomycetes</taxon>
        <taxon>Agaricomycetidae</taxon>
        <taxon>Agaricales</taxon>
        <taxon>Fistulinaceae</taxon>
        <taxon>Fistulina</taxon>
    </lineage>
</organism>
<reference evidence="1 2" key="1">
    <citation type="journal article" date="2015" name="Fungal Genet. Biol.">
        <title>Evolution of novel wood decay mechanisms in Agaricales revealed by the genome sequences of Fistulina hepatica and Cylindrobasidium torrendii.</title>
        <authorList>
            <person name="Floudas D."/>
            <person name="Held B.W."/>
            <person name="Riley R."/>
            <person name="Nagy L.G."/>
            <person name="Koehler G."/>
            <person name="Ransdell A.S."/>
            <person name="Younus H."/>
            <person name="Chow J."/>
            <person name="Chiniquy J."/>
            <person name="Lipzen A."/>
            <person name="Tritt A."/>
            <person name="Sun H."/>
            <person name="Haridas S."/>
            <person name="LaButti K."/>
            <person name="Ohm R.A."/>
            <person name="Kues U."/>
            <person name="Blanchette R.A."/>
            <person name="Grigoriev I.V."/>
            <person name="Minto R.E."/>
            <person name="Hibbett D.S."/>
        </authorList>
    </citation>
    <scope>NUCLEOTIDE SEQUENCE [LARGE SCALE GENOMIC DNA]</scope>
    <source>
        <strain evidence="1 2">ATCC 64428</strain>
    </source>
</reference>
<dbReference type="EMBL" id="KN881675">
    <property type="protein sequence ID" value="KIY50665.1"/>
    <property type="molecule type" value="Genomic_DNA"/>
</dbReference>
<dbReference type="PANTHER" id="PTHR15633:SF2">
    <property type="entry name" value="NUCLEOLAR PROTEIN 11"/>
    <property type="match status" value="1"/>
</dbReference>
<dbReference type="PANTHER" id="PTHR15633">
    <property type="entry name" value="NUCLEOLAR PROTEIN 11"/>
    <property type="match status" value="1"/>
</dbReference>
<dbReference type="InterPro" id="IPR042859">
    <property type="entry name" value="NOL11"/>
</dbReference>